<dbReference type="PANTHER" id="PTHR47942:SF63">
    <property type="entry name" value="PENTATRICOPEPTIDE REPEAT-CONTAINING PROTEIN"/>
    <property type="match status" value="1"/>
</dbReference>
<name>A0A7S4EFN9_9STRA</name>
<dbReference type="PROSITE" id="PS51257">
    <property type="entry name" value="PROKAR_LIPOPROTEIN"/>
    <property type="match status" value="1"/>
</dbReference>
<accession>A0A7S4EFN9</accession>
<evidence type="ECO:0000256" key="2">
    <source>
        <dbReference type="PROSITE-ProRule" id="PRU00708"/>
    </source>
</evidence>
<dbReference type="Gene3D" id="1.25.40.10">
    <property type="entry name" value="Tetratricopeptide repeat domain"/>
    <property type="match status" value="3"/>
</dbReference>
<organism evidence="3">
    <name type="scientific">Pseudo-nitzschia australis</name>
    <dbReference type="NCBI Taxonomy" id="44445"/>
    <lineage>
        <taxon>Eukaryota</taxon>
        <taxon>Sar</taxon>
        <taxon>Stramenopiles</taxon>
        <taxon>Ochrophyta</taxon>
        <taxon>Bacillariophyta</taxon>
        <taxon>Bacillariophyceae</taxon>
        <taxon>Bacillariophycidae</taxon>
        <taxon>Bacillariales</taxon>
        <taxon>Bacillariaceae</taxon>
        <taxon>Pseudo-nitzschia</taxon>
    </lineage>
</organism>
<dbReference type="InterPro" id="IPR051222">
    <property type="entry name" value="PPR/CCM1_RNA-binding"/>
</dbReference>
<dbReference type="Pfam" id="PF01535">
    <property type="entry name" value="PPR"/>
    <property type="match status" value="1"/>
</dbReference>
<dbReference type="AlphaFoldDB" id="A0A7S4EFN9"/>
<dbReference type="NCBIfam" id="TIGR00756">
    <property type="entry name" value="PPR"/>
    <property type="match status" value="1"/>
</dbReference>
<evidence type="ECO:0008006" key="4">
    <source>
        <dbReference type="Google" id="ProtNLM"/>
    </source>
</evidence>
<keyword evidence="1" id="KW-0677">Repeat</keyword>
<gene>
    <name evidence="3" type="ORF">PAUS00366_LOCUS2639</name>
</gene>
<protein>
    <recommendedName>
        <fullName evidence="4">Pentacotripeptide-repeat region of PRORP domain-containing protein</fullName>
    </recommendedName>
</protein>
<evidence type="ECO:0000313" key="3">
    <source>
        <dbReference type="EMBL" id="CAE0709919.1"/>
    </source>
</evidence>
<evidence type="ECO:0000256" key="1">
    <source>
        <dbReference type="ARBA" id="ARBA00022737"/>
    </source>
</evidence>
<dbReference type="PROSITE" id="PS51375">
    <property type="entry name" value="PPR"/>
    <property type="match status" value="1"/>
</dbReference>
<dbReference type="PANTHER" id="PTHR47942">
    <property type="entry name" value="TETRATRICOPEPTIDE REPEAT (TPR)-LIKE SUPERFAMILY PROTEIN-RELATED"/>
    <property type="match status" value="1"/>
</dbReference>
<proteinExistence type="predicted"/>
<sequence>MPLRGRLSASGAGSVVATSCWALLVLVFLGILSCCHAYFVGNQIQIQPRSSTNFQNNKDLGPFIARHKLPSRQFSRRFHTSLSSSGDLETEISSLCDADRFEKAIEILERESLGAHTKSCYATILKNLADREEQLEEQRIEEKSSVISKPPSDKDTVRYLQSSRILDRLLELGKLDSELLPTADDFNCVIKMWGSSDYVEEASIKCRSYLRTLWSLHNKEQEQKFVPLKESYFYAIRACSQRDRGSDAAKRAENLMNEMESAGRDHPDLLPDRSIANEVMNAWGKSGQRFEQGKRSQKVLEKMIEIALAEDGGGHIMAPDTNSFNIVLNALAQGRERNSEIRAEDLLQRMELVNRNAGKSGKTPIDCRPDETSFNTVLNGWASSRHRGAADRAIDILEHMKKRHEAGLTEVHPDESTYNTVLKALAKSRDPSSIDRAEAVFDEYLEGCESGGLNLSHNAFTYNSMINCYAKSKHPEAGKRSLELFETMKANRGKPGWEFCFVDVFTYTSLIDAISKQQSYDASEQAISLLQEFEKSFEETQDMRFRPNIRLYTSTVNAIGRSHKSPDRARDIVDRVESSYIEGLTHWEGKPDVVFYNALINAYGWSDMEGRSQKSFDILKHMVSLFESGTLDDAKPDTVSFNSVLNACAHERTKGQTKSDSIMKIVVEAFDLLNSATEYGNPDQNTYVQVLICIANHMAKNDEKRATMAEATFLQCAAKGLVSPNIISKLHAAIPNALFQKIMGPASSGGRVLRFDISKLPQDWTDNVYAPGSRSRRRQKNFQVTKNVISNSMRKGNNRNKNVNS</sequence>
<dbReference type="InterPro" id="IPR011990">
    <property type="entry name" value="TPR-like_helical_dom_sf"/>
</dbReference>
<feature type="repeat" description="PPR" evidence="2">
    <location>
        <begin position="458"/>
        <end position="495"/>
    </location>
</feature>
<reference evidence="3" key="1">
    <citation type="submission" date="2021-01" db="EMBL/GenBank/DDBJ databases">
        <authorList>
            <person name="Corre E."/>
            <person name="Pelletier E."/>
            <person name="Niang G."/>
            <person name="Scheremetjew M."/>
            <person name="Finn R."/>
            <person name="Kale V."/>
            <person name="Holt S."/>
            <person name="Cochrane G."/>
            <person name="Meng A."/>
            <person name="Brown T."/>
            <person name="Cohen L."/>
        </authorList>
    </citation>
    <scope>NUCLEOTIDE SEQUENCE</scope>
    <source>
        <strain evidence="3">10249 10 AB</strain>
    </source>
</reference>
<dbReference type="EMBL" id="HBIX01003432">
    <property type="protein sequence ID" value="CAE0709919.1"/>
    <property type="molecule type" value="Transcribed_RNA"/>
</dbReference>
<dbReference type="InterPro" id="IPR002885">
    <property type="entry name" value="PPR_rpt"/>
</dbReference>